<dbReference type="PROSITE" id="PS00674">
    <property type="entry name" value="AAA"/>
    <property type="match status" value="2"/>
</dbReference>
<accession>A0AAQ4CUL9</accession>
<dbReference type="CDD" id="cd19503">
    <property type="entry name" value="RecA-like_CDC48_NLV2_r1-like"/>
    <property type="match status" value="1"/>
</dbReference>
<feature type="domain" description="AAA+ ATPase" evidence="4">
    <location>
        <begin position="202"/>
        <end position="338"/>
    </location>
</feature>
<keyword evidence="6" id="KW-1185">Reference proteome</keyword>
<dbReference type="KEGG" id="scas:SACC_25170"/>
<keyword evidence="2" id="KW-0547">Nucleotide-binding</keyword>
<organism evidence="5 6">
    <name type="scientific">Saccharolobus caldissimus</name>
    <dbReference type="NCBI Taxonomy" id="1702097"/>
    <lineage>
        <taxon>Archaea</taxon>
        <taxon>Thermoproteota</taxon>
        <taxon>Thermoprotei</taxon>
        <taxon>Sulfolobales</taxon>
        <taxon>Sulfolobaceae</taxon>
        <taxon>Saccharolobus</taxon>
    </lineage>
</organism>
<sequence length="698" mass="77792">MTSNDYIFVRVYGGKSKIDVALVDYSIMRNFKLLPGDVIIILGNRPIPFFVQENKEERGGIVVNDQRLKILGIRDGEKVPIKKIEPTPLKEVTLAPSEQKKFDIRKLNLELRGKLISRGVTVETKDGVFTVISYSPQVEAGYITADTQINIAPESVKLTQKNIPYVTLDDVGGLGNQIRMLMDIVEIALVKPEITKALGLRPPKGVLLYGPPGTGKTLIAKAIANTVMANFFYISGPEIGSKYYGESEKRLRDIFEQAEKNAPSIIFIDEIDAIAPNRDTAMSETDRRIVAQLLTLMDGISSGSGVLVIGATNRPNAIDPALRRPGRFDREIEIPVPDKEARLEILKIHTRRIPLKDVDLEKIAEITHGFVGADLEALVREAVMNAYHRCNGDLDCIKVTMDDFNHALKVVEPSALREFRVEIPSTTWEDIIGLEEVKMELKEVIEFPLKYPELYEEMKVEIPTGVLLYGPPGTGKTMLARAVAHESGANFIAINGPELMSMWVGETERAIREVFKRARQASPCIVFFDEIDSIASVRGLDPNRVTDRVVSQLLTEMDGISKTKGKVVVIAATNRPDMVDPALLRPGRLEKLIYVPPPDYSTRVALFSRLIEGKAHDEIDINHLAKLTEGYTPAEIKGIVNKAILISIRRAISSNQKPKLTMEDMLEAMKYIKPIVTQTMLDYYNSFSQKVRKGLGYA</sequence>
<keyword evidence="3" id="KW-0067">ATP-binding</keyword>
<proteinExistence type="predicted"/>
<dbReference type="AlphaFoldDB" id="A0AAQ4CUL9"/>
<dbReference type="FunFam" id="1.10.8.60:FF:000178">
    <property type="entry name" value="CDC48/VCP homolog, AAA superfamily"/>
    <property type="match status" value="1"/>
</dbReference>
<dbReference type="InterPro" id="IPR003960">
    <property type="entry name" value="ATPase_AAA_CS"/>
</dbReference>
<dbReference type="PANTHER" id="PTHR23077">
    <property type="entry name" value="AAA-FAMILY ATPASE"/>
    <property type="match status" value="1"/>
</dbReference>
<dbReference type="GO" id="GO:0005524">
    <property type="term" value="F:ATP binding"/>
    <property type="evidence" value="ECO:0007669"/>
    <property type="project" value="UniProtKB-KW"/>
</dbReference>
<dbReference type="SUPFAM" id="SSF52540">
    <property type="entry name" value="P-loop containing nucleoside triphosphate hydrolases"/>
    <property type="match status" value="2"/>
</dbReference>
<dbReference type="SMART" id="SM00382">
    <property type="entry name" value="AAA"/>
    <property type="match status" value="2"/>
</dbReference>
<dbReference type="InterPro" id="IPR027417">
    <property type="entry name" value="P-loop_NTPase"/>
</dbReference>
<dbReference type="FunFam" id="3.40.50.300:FF:000012">
    <property type="entry name" value="Transitional endoplasmic reticulum ATPase"/>
    <property type="match status" value="1"/>
</dbReference>
<evidence type="ECO:0000259" key="4">
    <source>
        <dbReference type="SMART" id="SM00382"/>
    </source>
</evidence>
<evidence type="ECO:0000256" key="2">
    <source>
        <dbReference type="ARBA" id="ARBA00022741"/>
    </source>
</evidence>
<dbReference type="FunFam" id="3.40.50.300:FF:000018">
    <property type="entry name" value="Cell division control 48"/>
    <property type="match status" value="1"/>
</dbReference>
<evidence type="ECO:0000256" key="1">
    <source>
        <dbReference type="ARBA" id="ARBA00022737"/>
    </source>
</evidence>
<dbReference type="InterPro" id="IPR050168">
    <property type="entry name" value="AAA_ATPase_domain"/>
</dbReference>
<name>A0AAQ4CUL9_9CREN</name>
<dbReference type="GO" id="GO:0016887">
    <property type="term" value="F:ATP hydrolysis activity"/>
    <property type="evidence" value="ECO:0007669"/>
    <property type="project" value="InterPro"/>
</dbReference>
<dbReference type="Pfam" id="PF00004">
    <property type="entry name" value="AAA"/>
    <property type="match status" value="2"/>
</dbReference>
<evidence type="ECO:0000256" key="3">
    <source>
        <dbReference type="ARBA" id="ARBA00022840"/>
    </source>
</evidence>
<dbReference type="Pfam" id="PF17862">
    <property type="entry name" value="AAA_lid_3"/>
    <property type="match status" value="2"/>
</dbReference>
<dbReference type="CDD" id="cd19511">
    <property type="entry name" value="RecA-like_CDC48_r2-like"/>
    <property type="match status" value="1"/>
</dbReference>
<dbReference type="PANTHER" id="PTHR23077:SF171">
    <property type="entry name" value="NUCLEAR VALOSIN-CONTAINING PROTEIN-LIKE"/>
    <property type="match status" value="1"/>
</dbReference>
<evidence type="ECO:0000313" key="6">
    <source>
        <dbReference type="Proteomes" id="UP001319921"/>
    </source>
</evidence>
<dbReference type="EMBL" id="AP025226">
    <property type="protein sequence ID" value="BDB99500.1"/>
    <property type="molecule type" value="Genomic_DNA"/>
</dbReference>
<dbReference type="Gene3D" id="1.10.8.60">
    <property type="match status" value="2"/>
</dbReference>
<dbReference type="Gene3D" id="3.40.50.300">
    <property type="entry name" value="P-loop containing nucleotide triphosphate hydrolases"/>
    <property type="match status" value="2"/>
</dbReference>
<evidence type="ECO:0000313" key="5">
    <source>
        <dbReference type="EMBL" id="BDB99500.1"/>
    </source>
</evidence>
<reference evidence="5 6" key="1">
    <citation type="journal article" date="2022" name="Microbiol. Resour. Announc.">
        <title>Complete Genome Sequence of the Hyperthermophilic and Acidophilic Archaeon Saccharolobus caldissimus Strain HS-3T.</title>
        <authorList>
            <person name="Sakai H.D."/>
            <person name="Kurosawa N."/>
        </authorList>
    </citation>
    <scope>NUCLEOTIDE SEQUENCE [LARGE SCALE GENOMIC DNA]</scope>
    <source>
        <strain evidence="5 6">JCM32116</strain>
    </source>
</reference>
<dbReference type="InterPro" id="IPR003959">
    <property type="entry name" value="ATPase_AAA_core"/>
</dbReference>
<gene>
    <name evidence="5" type="ORF">SACC_25170</name>
</gene>
<dbReference type="InterPro" id="IPR041569">
    <property type="entry name" value="AAA_lid_3"/>
</dbReference>
<dbReference type="Proteomes" id="UP001319921">
    <property type="component" value="Chromosome"/>
</dbReference>
<protein>
    <submittedName>
        <fullName evidence="5">ATPase AAA</fullName>
    </submittedName>
</protein>
<dbReference type="InterPro" id="IPR003593">
    <property type="entry name" value="AAA+_ATPase"/>
</dbReference>
<feature type="domain" description="AAA+ ATPase" evidence="4">
    <location>
        <begin position="462"/>
        <end position="599"/>
    </location>
</feature>
<keyword evidence="1" id="KW-0677">Repeat</keyword>